<proteinExistence type="predicted"/>
<name>A0ABR0F099_ZASCE</name>
<protein>
    <submittedName>
        <fullName evidence="2">Uncharacterized protein</fullName>
    </submittedName>
</protein>
<sequence length="475" mass="55172">MRLITVILLSLLVGWCTGALPRLGEVFQVDMRDPDRHLSSCARRLDPNDPQSQLFDPNADPKDRTHILNAMWYWVNAMVHMANVDSQPDIYEVNWDVRKLLCSFFGIRQARRNQPQDPFEPHPATLDGRKLEHTGTENALDRDGNAIKKENSNDYYTLREWEEKHGRNFDQSWYFWMDVDGDRGYLLETKEDPTSPIPWPLDPRTNKPNYCLRPGAGGMTWFLRQPRAGMPGTDAWMRHKHIVICPMVFRKEHEPYLDPQPRGVHVDRLDVSARLFFHELVHLARPRESRDHKTWYPVYPDPRRPEPDPRWPAYKIGFDQARRYRPNTPNIVGAMQSMTLSMFEVAYPETTVWNALESIIDPEPYAWFALIMLMRRRTGQDWSTGAARPGGSPYEAPTAEIPYAWPPMKARTTTDSASFDEWPFEWDDVELNVTSTGWRNTTKEVGPITSFDEWTTFVTSVKAGQNQSKRAVPGR</sequence>
<accession>A0ABR0F099</accession>
<feature type="chain" id="PRO_5045672142" evidence="1">
    <location>
        <begin position="19"/>
        <end position="475"/>
    </location>
</feature>
<dbReference type="EMBL" id="JAXOVC010000001">
    <property type="protein sequence ID" value="KAK4506898.1"/>
    <property type="molecule type" value="Genomic_DNA"/>
</dbReference>
<dbReference type="Proteomes" id="UP001305779">
    <property type="component" value="Unassembled WGS sequence"/>
</dbReference>
<keyword evidence="1" id="KW-0732">Signal</keyword>
<evidence type="ECO:0000256" key="1">
    <source>
        <dbReference type="SAM" id="SignalP"/>
    </source>
</evidence>
<evidence type="ECO:0000313" key="2">
    <source>
        <dbReference type="EMBL" id="KAK4506898.1"/>
    </source>
</evidence>
<gene>
    <name evidence="2" type="ORF">PRZ48_000631</name>
</gene>
<organism evidence="2 3">
    <name type="scientific">Zasmidium cellare</name>
    <name type="common">Wine cellar mold</name>
    <name type="synonym">Racodium cellare</name>
    <dbReference type="NCBI Taxonomy" id="395010"/>
    <lineage>
        <taxon>Eukaryota</taxon>
        <taxon>Fungi</taxon>
        <taxon>Dikarya</taxon>
        <taxon>Ascomycota</taxon>
        <taxon>Pezizomycotina</taxon>
        <taxon>Dothideomycetes</taxon>
        <taxon>Dothideomycetidae</taxon>
        <taxon>Mycosphaerellales</taxon>
        <taxon>Mycosphaerellaceae</taxon>
        <taxon>Zasmidium</taxon>
    </lineage>
</organism>
<feature type="signal peptide" evidence="1">
    <location>
        <begin position="1"/>
        <end position="18"/>
    </location>
</feature>
<keyword evidence="3" id="KW-1185">Reference proteome</keyword>
<evidence type="ECO:0000313" key="3">
    <source>
        <dbReference type="Proteomes" id="UP001305779"/>
    </source>
</evidence>
<reference evidence="2 3" key="1">
    <citation type="journal article" date="2023" name="G3 (Bethesda)">
        <title>A chromosome-level genome assembly of Zasmidium syzygii isolated from banana leaves.</title>
        <authorList>
            <person name="van Westerhoven A.C."/>
            <person name="Mehrabi R."/>
            <person name="Talebi R."/>
            <person name="Steentjes M.B.F."/>
            <person name="Corcolon B."/>
            <person name="Chong P.A."/>
            <person name="Kema G.H.J."/>
            <person name="Seidl M.F."/>
        </authorList>
    </citation>
    <scope>NUCLEOTIDE SEQUENCE [LARGE SCALE GENOMIC DNA]</scope>
    <source>
        <strain evidence="2 3">P124</strain>
    </source>
</reference>
<comment type="caution">
    <text evidence="2">The sequence shown here is derived from an EMBL/GenBank/DDBJ whole genome shotgun (WGS) entry which is preliminary data.</text>
</comment>